<feature type="domain" description="FAD-binding PCMH-type" evidence="8">
    <location>
        <begin position="83"/>
        <end position="263"/>
    </location>
</feature>
<dbReference type="GO" id="GO:0071949">
    <property type="term" value="F:FAD binding"/>
    <property type="evidence" value="ECO:0007669"/>
    <property type="project" value="InterPro"/>
</dbReference>
<dbReference type="RefSeq" id="WP_123211362.1">
    <property type="nucleotide sequence ID" value="NZ_RJVO01000003.1"/>
</dbReference>
<evidence type="ECO:0000256" key="4">
    <source>
        <dbReference type="PIRSR" id="PIRSR625650-1"/>
    </source>
</evidence>
<dbReference type="FunCoup" id="A0A3N0VDQ0">
    <property type="interactions" value="163"/>
</dbReference>
<organism evidence="9 10">
    <name type="scientific">Stagnimonas aquatica</name>
    <dbReference type="NCBI Taxonomy" id="2689987"/>
    <lineage>
        <taxon>Bacteria</taxon>
        <taxon>Pseudomonadati</taxon>
        <taxon>Pseudomonadota</taxon>
        <taxon>Gammaproteobacteria</taxon>
        <taxon>Nevskiales</taxon>
        <taxon>Nevskiaceae</taxon>
        <taxon>Stagnimonas</taxon>
    </lineage>
</organism>
<dbReference type="AlphaFoldDB" id="A0A3N0VDQ0"/>
<dbReference type="PANTHER" id="PTHR46568:SF1">
    <property type="entry name" value="ALKYLDIHYDROXYACETONEPHOSPHATE SYNTHASE, PEROXISOMAL"/>
    <property type="match status" value="1"/>
</dbReference>
<dbReference type="Gene3D" id="3.30.43.10">
    <property type="entry name" value="Uridine Diphospho-n-acetylenolpyruvylglucosamine Reductase, domain 2"/>
    <property type="match status" value="1"/>
</dbReference>
<dbReference type="EMBL" id="RJVO01000003">
    <property type="protein sequence ID" value="ROH90907.1"/>
    <property type="molecule type" value="Genomic_DNA"/>
</dbReference>
<dbReference type="InterPro" id="IPR016169">
    <property type="entry name" value="FAD-bd_PCMH_sub2"/>
</dbReference>
<dbReference type="Pfam" id="PF02913">
    <property type="entry name" value="FAD-oxidase_C"/>
    <property type="match status" value="1"/>
</dbReference>
<feature type="site" description="Important for enzyme activity" evidence="7">
    <location>
        <position position="298"/>
    </location>
</feature>
<comment type="cofactor">
    <cofactor evidence="6">
        <name>FAD</name>
        <dbReference type="ChEBI" id="CHEBI:57692"/>
    </cofactor>
</comment>
<dbReference type="Gene3D" id="1.10.45.10">
    <property type="entry name" value="Vanillyl-alcohol Oxidase, Chain A, domain 4"/>
    <property type="match status" value="1"/>
</dbReference>
<dbReference type="Proteomes" id="UP000282106">
    <property type="component" value="Unassembled WGS sequence"/>
</dbReference>
<feature type="binding site" evidence="6">
    <location>
        <begin position="196"/>
        <end position="199"/>
    </location>
    <ligand>
        <name>FAD</name>
        <dbReference type="ChEBI" id="CHEBI:57692"/>
    </ligand>
</feature>
<evidence type="ECO:0000313" key="10">
    <source>
        <dbReference type="Proteomes" id="UP000282106"/>
    </source>
</evidence>
<dbReference type="InParanoid" id="A0A3N0VDQ0"/>
<evidence type="ECO:0000256" key="3">
    <source>
        <dbReference type="ARBA" id="ARBA00022827"/>
    </source>
</evidence>
<keyword evidence="10" id="KW-1185">Reference proteome</keyword>
<dbReference type="InterPro" id="IPR036318">
    <property type="entry name" value="FAD-bd_PCMH-like_sf"/>
</dbReference>
<dbReference type="InterPro" id="IPR016166">
    <property type="entry name" value="FAD-bd_PCMH"/>
</dbReference>
<dbReference type="InterPro" id="IPR006094">
    <property type="entry name" value="Oxid_FAD_bind_N"/>
</dbReference>
<name>A0A3N0VDQ0_9GAMM</name>
<protein>
    <submittedName>
        <fullName evidence="9">FAD-binding oxidoreductase</fullName>
    </submittedName>
</protein>
<dbReference type="PANTHER" id="PTHR46568">
    <property type="entry name" value="ALKYLDIHYDROXYACETONEPHOSPHATE SYNTHASE, PEROXISOMAL"/>
    <property type="match status" value="1"/>
</dbReference>
<evidence type="ECO:0000256" key="7">
    <source>
        <dbReference type="PIRSR" id="PIRSR625650-4"/>
    </source>
</evidence>
<comment type="similarity">
    <text evidence="1">Belongs to the FAD-binding oxidoreductase/transferase type 4 family.</text>
</comment>
<dbReference type="SUPFAM" id="SSF55103">
    <property type="entry name" value="FAD-linked oxidases, C-terminal domain"/>
    <property type="match status" value="1"/>
</dbReference>
<comment type="caution">
    <text evidence="9">The sequence shown here is derived from an EMBL/GenBank/DDBJ whole genome shotgun (WGS) entry which is preliminary data.</text>
</comment>
<dbReference type="InterPro" id="IPR016167">
    <property type="entry name" value="FAD-bd_PCMH_sub1"/>
</dbReference>
<dbReference type="InterPro" id="IPR016164">
    <property type="entry name" value="FAD-linked_Oxase-like_C"/>
</dbReference>
<evidence type="ECO:0000256" key="6">
    <source>
        <dbReference type="PIRSR" id="PIRSR625650-3"/>
    </source>
</evidence>
<evidence type="ECO:0000256" key="2">
    <source>
        <dbReference type="ARBA" id="ARBA00022630"/>
    </source>
</evidence>
<proteinExistence type="inferred from homology"/>
<keyword evidence="3 6" id="KW-0274">FAD</keyword>
<dbReference type="PROSITE" id="PS51387">
    <property type="entry name" value="FAD_PCMH"/>
    <property type="match status" value="1"/>
</dbReference>
<dbReference type="InterPro" id="IPR004113">
    <property type="entry name" value="FAD-bd_oxidored_4_C"/>
</dbReference>
<keyword evidence="2" id="KW-0285">Flavoprotein</keyword>
<sequence>MRRWNGWGDEAQDYPLNEVARGFLRERVGQGSANRDASLESVLAGVAPSRLANGPFLTDAASRAQHARGQSYPDWLALRYGKLGPVADAVALPTSSEEAEAALAAALKLGAVVIPYGGGTSVVGHLDVPVSDRPVVNIALGRYNKLRELDERQWIARFDAGTPGPLVEAQLRERGFLLGHFPQSYEYSTVGGWVVTRSSGQQSLRYGRIEQLFHGGRLATPRGVFNIGGLPASSAGPDLREALMGSEGRLGLLTEVSVRLRRLPTHEDFHAVFFPTWDLGCEAVRHLAQADLGLSLLRLSNEVETETQLALAGHEKLIAWLRRYLKVRKVGEQPVMLLVGTTGNHREVLRLKREALAICKQFRGVNTGRAIGKGWAKNRFRGPYLRNSLWELGYGADTVETCVGWNNATATMRAIEEAARSLFAAENEKVHCFTHLSHVYRQGCSVYSTFVFRAGGDYERDLERWTRLKRRLSETIVAHGGTISHQHGVGRDHAPYLAQEKGELGMDLIRAMAREFDPQGQMNPGKLFA</sequence>
<feature type="binding site" evidence="6">
    <location>
        <begin position="115"/>
        <end position="121"/>
    </location>
    <ligand>
        <name>FAD</name>
        <dbReference type="ChEBI" id="CHEBI:57692"/>
    </ligand>
</feature>
<evidence type="ECO:0000259" key="8">
    <source>
        <dbReference type="PROSITE" id="PS51387"/>
    </source>
</evidence>
<dbReference type="InterPro" id="IPR016171">
    <property type="entry name" value="Vanillyl_alc_oxidase_C-sub2"/>
</dbReference>
<accession>A0A3N0VDQ0</accession>
<dbReference type="InterPro" id="IPR025650">
    <property type="entry name" value="Alkyl-DHAP_Synthase"/>
</dbReference>
<feature type="binding site" evidence="5">
    <location>
        <position position="386"/>
    </location>
    <ligand>
        <name>substrate</name>
    </ligand>
</feature>
<dbReference type="Gene3D" id="3.30.70.3450">
    <property type="match status" value="1"/>
</dbReference>
<reference evidence="9 10" key="1">
    <citation type="submission" date="2018-10" db="EMBL/GenBank/DDBJ databases">
        <authorList>
            <person name="Chen W.-M."/>
        </authorList>
    </citation>
    <scope>NUCLEOTIDE SEQUENCE [LARGE SCALE GENOMIC DNA]</scope>
    <source>
        <strain evidence="9 10">THS-13</strain>
    </source>
</reference>
<dbReference type="GO" id="GO:0008609">
    <property type="term" value="F:alkylglycerone-phosphate synthase activity"/>
    <property type="evidence" value="ECO:0007669"/>
    <property type="project" value="InterPro"/>
</dbReference>
<dbReference type="Gene3D" id="3.30.465.10">
    <property type="match status" value="1"/>
</dbReference>
<gene>
    <name evidence="9" type="ORF">ED208_07965</name>
</gene>
<dbReference type="Gene3D" id="3.30.300.330">
    <property type="match status" value="1"/>
</dbReference>
<evidence type="ECO:0000256" key="5">
    <source>
        <dbReference type="PIRSR" id="PIRSR625650-2"/>
    </source>
</evidence>
<evidence type="ECO:0000313" key="9">
    <source>
        <dbReference type="EMBL" id="ROH90907.1"/>
    </source>
</evidence>
<dbReference type="GO" id="GO:0008610">
    <property type="term" value="P:lipid biosynthetic process"/>
    <property type="evidence" value="ECO:0007669"/>
    <property type="project" value="InterPro"/>
</dbReference>
<dbReference type="SUPFAM" id="SSF56176">
    <property type="entry name" value="FAD-binding/transporter-associated domain-like"/>
    <property type="match status" value="1"/>
</dbReference>
<feature type="active site" description="Proton donor/acceptor" evidence="4">
    <location>
        <position position="447"/>
    </location>
</feature>
<dbReference type="Pfam" id="PF01565">
    <property type="entry name" value="FAD_binding_4"/>
    <property type="match status" value="1"/>
</dbReference>
<evidence type="ECO:0000256" key="1">
    <source>
        <dbReference type="ARBA" id="ARBA00008000"/>
    </source>
</evidence>